<dbReference type="EMBL" id="BARU01044721">
    <property type="protein sequence ID" value="GAH80612.1"/>
    <property type="molecule type" value="Genomic_DNA"/>
</dbReference>
<dbReference type="PROSITE" id="PS51257">
    <property type="entry name" value="PROKAR_LIPOPROTEIN"/>
    <property type="match status" value="1"/>
</dbReference>
<sequence length="107" mass="11007">MKPTVAVASILAASVLALSACGGGGDSENSADSEAITGLVGELNRITSEKDAAGFCDVMQPSGVAANFNSRGRCIRETALILEQAGRQPNLNIEEIQVDDDRASVSL</sequence>
<evidence type="ECO:0000313" key="1">
    <source>
        <dbReference type="EMBL" id="GAH80612.1"/>
    </source>
</evidence>
<proteinExistence type="predicted"/>
<protein>
    <submittedName>
        <fullName evidence="1">Uncharacterized protein</fullName>
    </submittedName>
</protein>
<reference evidence="1" key="1">
    <citation type="journal article" date="2014" name="Front. Microbiol.">
        <title>High frequency of phylogenetically diverse reductive dehalogenase-homologous genes in deep subseafloor sedimentary metagenomes.</title>
        <authorList>
            <person name="Kawai M."/>
            <person name="Futagami T."/>
            <person name="Toyoda A."/>
            <person name="Takaki Y."/>
            <person name="Nishi S."/>
            <person name="Hori S."/>
            <person name="Arai W."/>
            <person name="Tsubouchi T."/>
            <person name="Morono Y."/>
            <person name="Uchiyama I."/>
            <person name="Ito T."/>
            <person name="Fujiyama A."/>
            <person name="Inagaki F."/>
            <person name="Takami H."/>
        </authorList>
    </citation>
    <scope>NUCLEOTIDE SEQUENCE</scope>
    <source>
        <strain evidence="1">Expedition CK06-06</strain>
    </source>
</reference>
<comment type="caution">
    <text evidence="1">The sequence shown here is derived from an EMBL/GenBank/DDBJ whole genome shotgun (WGS) entry which is preliminary data.</text>
</comment>
<accession>X1IFX6</accession>
<gene>
    <name evidence="1" type="ORF">S03H2_68108</name>
</gene>
<name>X1IFX6_9ZZZZ</name>
<dbReference type="AlphaFoldDB" id="X1IFX6"/>
<feature type="non-terminal residue" evidence="1">
    <location>
        <position position="107"/>
    </location>
</feature>
<organism evidence="1">
    <name type="scientific">marine sediment metagenome</name>
    <dbReference type="NCBI Taxonomy" id="412755"/>
    <lineage>
        <taxon>unclassified sequences</taxon>
        <taxon>metagenomes</taxon>
        <taxon>ecological metagenomes</taxon>
    </lineage>
</organism>